<evidence type="ECO:0000313" key="7">
    <source>
        <dbReference type="WBParaSite" id="PSAMB.scaffold717size42882.g8420.t1"/>
    </source>
</evidence>
<evidence type="ECO:0000313" key="6">
    <source>
        <dbReference type="Proteomes" id="UP000887566"/>
    </source>
</evidence>
<dbReference type="PROSITE" id="PS50041">
    <property type="entry name" value="C_TYPE_LECTIN_2"/>
    <property type="match status" value="1"/>
</dbReference>
<dbReference type="SUPFAM" id="SSF56436">
    <property type="entry name" value="C-type lectin-like"/>
    <property type="match status" value="1"/>
</dbReference>
<evidence type="ECO:0000256" key="1">
    <source>
        <dbReference type="SAM" id="Phobius"/>
    </source>
</evidence>
<dbReference type="PANTHER" id="PTHR19143">
    <property type="entry name" value="FIBRINOGEN/TENASCIN/ANGIOPOEITIN"/>
    <property type="match status" value="1"/>
</dbReference>
<dbReference type="NCBIfam" id="NF040941">
    <property type="entry name" value="GGGWT_bact"/>
    <property type="match status" value="1"/>
</dbReference>
<dbReference type="GO" id="GO:0005615">
    <property type="term" value="C:extracellular space"/>
    <property type="evidence" value="ECO:0007669"/>
    <property type="project" value="TreeGrafter"/>
</dbReference>
<dbReference type="Gene3D" id="3.10.100.10">
    <property type="entry name" value="Mannose-Binding Protein A, subunit A"/>
    <property type="match status" value="1"/>
</dbReference>
<dbReference type="InterPro" id="IPR016186">
    <property type="entry name" value="C-type_lectin-like/link_sf"/>
</dbReference>
<name>A0A914XB12_9BILA</name>
<proteinExistence type="predicted"/>
<sequence length="607" mass="68095">MLKTLVLCLCLIVWPSSGAWLRPAYHDPEMNATDICSFENGLCGWSVDSENSDFQFVMGHGDDKAPGELRPSVDKTTGRGSGKYMYVQPSETTKIGDIASLISPVFNGTDAGEKFVVFYLYQDQENETDFMTFKCCIRPVDQNESFCWINFNNVRIAVNSWRFLSVPPIPRGPYQVIIQAVCGEGKKSAIAIDDFAVFNVKYDYPCSRAKGRLVQTRMMKYRASANEDNFASPETQRHDELFPQPLTNDDNDDQVLFIAQKQPIHTIEKYRRIITLICVGLIIMLAVIFLAVIIFSKENGEETSYTPQKDCLGLHQMNSSLQSGVYTLNPPGTPAFNAYCDMKTDGGGWTVIQRRIDNSVSFYDKTWNEYKVGFNNGLENNLWLGNDIIHVLTTNCSNVELRIDLWGDRKPGSSNPNIYMWEKHTNFSIDDEAHFYTLHVSSSYIGNASRLFGDGISFSNGYKFSTVDMMNDADSACVAYFKWGGWWLGSCLGPGLNGKYVTEEWGHVMGFHWETNSTKVNPKKCYYVGVEKKIWFDAEVYCTNAQPSAHLTTIGSAFENANVNAVVMSTSSASVCGQFWIGGNDIVQNGNFTWVDGNPPGYANWAP</sequence>
<feature type="domain" description="Fibrinogen C-terminal" evidence="5">
    <location>
        <begin position="302"/>
        <end position="500"/>
    </location>
</feature>
<dbReference type="InterPro" id="IPR013320">
    <property type="entry name" value="ConA-like_dom_sf"/>
</dbReference>
<dbReference type="SMART" id="SM00186">
    <property type="entry name" value="FBG"/>
    <property type="match status" value="1"/>
</dbReference>
<dbReference type="AlphaFoldDB" id="A0A914XB12"/>
<dbReference type="GO" id="GO:0016020">
    <property type="term" value="C:membrane"/>
    <property type="evidence" value="ECO:0007669"/>
    <property type="project" value="InterPro"/>
</dbReference>
<keyword evidence="2" id="KW-0732">Signal</keyword>
<dbReference type="PANTHER" id="PTHR19143:SF327">
    <property type="entry name" value="FI21813P1-RELATED"/>
    <property type="match status" value="1"/>
</dbReference>
<dbReference type="CDD" id="cd00037">
    <property type="entry name" value="CLECT"/>
    <property type="match status" value="1"/>
</dbReference>
<dbReference type="InterPro" id="IPR014716">
    <property type="entry name" value="Fibrinogen_a/b/g_C_1"/>
</dbReference>
<dbReference type="Pfam" id="PF00629">
    <property type="entry name" value="MAM"/>
    <property type="match status" value="1"/>
</dbReference>
<dbReference type="InterPro" id="IPR000998">
    <property type="entry name" value="MAM_dom"/>
</dbReference>
<evidence type="ECO:0000256" key="2">
    <source>
        <dbReference type="SAM" id="SignalP"/>
    </source>
</evidence>
<dbReference type="Pfam" id="PF00147">
    <property type="entry name" value="Fibrinogen_C"/>
    <property type="match status" value="1"/>
</dbReference>
<keyword evidence="1" id="KW-0472">Membrane</keyword>
<feature type="chain" id="PRO_5037297102" evidence="2">
    <location>
        <begin position="19"/>
        <end position="607"/>
    </location>
</feature>
<dbReference type="Gene3D" id="4.10.530.10">
    <property type="entry name" value="Gamma-fibrinogen Carboxyl Terminal Fragment, domain 2"/>
    <property type="match status" value="1"/>
</dbReference>
<dbReference type="PROSITE" id="PS51406">
    <property type="entry name" value="FIBRINOGEN_C_2"/>
    <property type="match status" value="1"/>
</dbReference>
<evidence type="ECO:0000259" key="5">
    <source>
        <dbReference type="PROSITE" id="PS51406"/>
    </source>
</evidence>
<dbReference type="InterPro" id="IPR016187">
    <property type="entry name" value="CTDL_fold"/>
</dbReference>
<feature type="signal peptide" evidence="2">
    <location>
        <begin position="1"/>
        <end position="18"/>
    </location>
</feature>
<protein>
    <submittedName>
        <fullName evidence="7">Uncharacterized protein</fullName>
    </submittedName>
</protein>
<feature type="domain" description="MAM" evidence="4">
    <location>
        <begin position="34"/>
        <end position="208"/>
    </location>
</feature>
<dbReference type="SUPFAM" id="SSF49899">
    <property type="entry name" value="Concanavalin A-like lectins/glucanases"/>
    <property type="match status" value="1"/>
</dbReference>
<keyword evidence="6" id="KW-1185">Reference proteome</keyword>
<dbReference type="InterPro" id="IPR001304">
    <property type="entry name" value="C-type_lectin-like"/>
</dbReference>
<keyword evidence="1" id="KW-1133">Transmembrane helix</keyword>
<reference evidence="7" key="1">
    <citation type="submission" date="2022-11" db="UniProtKB">
        <authorList>
            <consortium name="WormBaseParasite"/>
        </authorList>
    </citation>
    <scope>IDENTIFICATION</scope>
</reference>
<feature type="domain" description="C-type lectin" evidence="3">
    <location>
        <begin position="521"/>
        <end position="607"/>
    </location>
</feature>
<dbReference type="WBParaSite" id="PSAMB.scaffold717size42882.g8420.t1">
    <property type="protein sequence ID" value="PSAMB.scaffold717size42882.g8420.t1"/>
    <property type="gene ID" value="PSAMB.scaffold717size42882.g8420"/>
</dbReference>
<dbReference type="Proteomes" id="UP000887566">
    <property type="component" value="Unplaced"/>
</dbReference>
<dbReference type="Gene3D" id="3.90.215.10">
    <property type="entry name" value="Gamma Fibrinogen, chain A, domain 1"/>
    <property type="match status" value="1"/>
</dbReference>
<dbReference type="CDD" id="cd06263">
    <property type="entry name" value="MAM"/>
    <property type="match status" value="1"/>
</dbReference>
<dbReference type="InterPro" id="IPR036056">
    <property type="entry name" value="Fibrinogen-like_C"/>
</dbReference>
<dbReference type="Gene3D" id="2.60.120.200">
    <property type="match status" value="1"/>
</dbReference>
<evidence type="ECO:0000259" key="4">
    <source>
        <dbReference type="PROSITE" id="PS50060"/>
    </source>
</evidence>
<keyword evidence="1" id="KW-0812">Transmembrane</keyword>
<evidence type="ECO:0000259" key="3">
    <source>
        <dbReference type="PROSITE" id="PS50041"/>
    </source>
</evidence>
<dbReference type="SUPFAM" id="SSF56496">
    <property type="entry name" value="Fibrinogen C-terminal domain-like"/>
    <property type="match status" value="1"/>
</dbReference>
<accession>A0A914XB12</accession>
<organism evidence="6 7">
    <name type="scientific">Plectus sambesii</name>
    <dbReference type="NCBI Taxonomy" id="2011161"/>
    <lineage>
        <taxon>Eukaryota</taxon>
        <taxon>Metazoa</taxon>
        <taxon>Ecdysozoa</taxon>
        <taxon>Nematoda</taxon>
        <taxon>Chromadorea</taxon>
        <taxon>Plectida</taxon>
        <taxon>Plectina</taxon>
        <taxon>Plectoidea</taxon>
        <taxon>Plectidae</taxon>
        <taxon>Plectus</taxon>
    </lineage>
</organism>
<dbReference type="SMART" id="SM00137">
    <property type="entry name" value="MAM"/>
    <property type="match status" value="1"/>
</dbReference>
<feature type="transmembrane region" description="Helical" evidence="1">
    <location>
        <begin position="273"/>
        <end position="295"/>
    </location>
</feature>
<dbReference type="PROSITE" id="PS50060">
    <property type="entry name" value="MAM_2"/>
    <property type="match status" value="1"/>
</dbReference>
<dbReference type="InterPro" id="IPR002181">
    <property type="entry name" value="Fibrinogen_a/b/g_C_dom"/>
</dbReference>
<dbReference type="InterPro" id="IPR050373">
    <property type="entry name" value="Fibrinogen_C-term_domain"/>
</dbReference>
<dbReference type="Pfam" id="PF00059">
    <property type="entry name" value="Lectin_C"/>
    <property type="match status" value="1"/>
</dbReference>